<name>A0ABR2SSA0_9ROSI</name>
<dbReference type="EMBL" id="JBBPBN010000012">
    <property type="protein sequence ID" value="KAK9027802.1"/>
    <property type="molecule type" value="Genomic_DNA"/>
</dbReference>
<evidence type="ECO:0000313" key="3">
    <source>
        <dbReference type="Proteomes" id="UP001396334"/>
    </source>
</evidence>
<reference evidence="2 3" key="1">
    <citation type="journal article" date="2024" name="G3 (Bethesda)">
        <title>Genome assembly of Hibiscus sabdariffa L. provides insights into metabolisms of medicinal natural products.</title>
        <authorList>
            <person name="Kim T."/>
        </authorList>
    </citation>
    <scope>NUCLEOTIDE SEQUENCE [LARGE SCALE GENOMIC DNA]</scope>
    <source>
        <strain evidence="2">TK-2024</strain>
        <tissue evidence="2">Old leaves</tissue>
    </source>
</reference>
<protein>
    <submittedName>
        <fullName evidence="2">Uncharacterized protein</fullName>
    </submittedName>
</protein>
<dbReference type="Proteomes" id="UP001396334">
    <property type="component" value="Unassembled WGS sequence"/>
</dbReference>
<sequence length="108" mass="12390">MSLPSPLLPGPARETQYLRRKMRGRSILRQAFNVRSFSSTSRIPLTQSNIISAPEKNPSIPKTPSSVWTPRNPNLSRSFSNAFPDYFKPYFPNAFPDYFKPILSRTRT</sequence>
<proteinExistence type="predicted"/>
<evidence type="ECO:0000313" key="2">
    <source>
        <dbReference type="EMBL" id="KAK9027802.1"/>
    </source>
</evidence>
<gene>
    <name evidence="2" type="ORF">V6N11_067624</name>
</gene>
<accession>A0ABR2SSA0</accession>
<keyword evidence="3" id="KW-1185">Reference proteome</keyword>
<organism evidence="2 3">
    <name type="scientific">Hibiscus sabdariffa</name>
    <name type="common">roselle</name>
    <dbReference type="NCBI Taxonomy" id="183260"/>
    <lineage>
        <taxon>Eukaryota</taxon>
        <taxon>Viridiplantae</taxon>
        <taxon>Streptophyta</taxon>
        <taxon>Embryophyta</taxon>
        <taxon>Tracheophyta</taxon>
        <taxon>Spermatophyta</taxon>
        <taxon>Magnoliopsida</taxon>
        <taxon>eudicotyledons</taxon>
        <taxon>Gunneridae</taxon>
        <taxon>Pentapetalae</taxon>
        <taxon>rosids</taxon>
        <taxon>malvids</taxon>
        <taxon>Malvales</taxon>
        <taxon>Malvaceae</taxon>
        <taxon>Malvoideae</taxon>
        <taxon>Hibiscus</taxon>
    </lineage>
</organism>
<comment type="caution">
    <text evidence="2">The sequence shown here is derived from an EMBL/GenBank/DDBJ whole genome shotgun (WGS) entry which is preliminary data.</text>
</comment>
<evidence type="ECO:0000256" key="1">
    <source>
        <dbReference type="SAM" id="MobiDB-lite"/>
    </source>
</evidence>
<feature type="region of interest" description="Disordered" evidence="1">
    <location>
        <begin position="48"/>
        <end position="72"/>
    </location>
</feature>
<feature type="compositionally biased region" description="Polar residues" evidence="1">
    <location>
        <begin position="60"/>
        <end position="72"/>
    </location>
</feature>